<dbReference type="PANTHER" id="PTHR12302">
    <property type="entry name" value="EBNA2 BINDING PROTEIN P100"/>
    <property type="match status" value="1"/>
</dbReference>
<keyword evidence="2" id="KW-0255">Endonuclease</keyword>
<dbReference type="KEGG" id="meh:M301_1958"/>
<keyword evidence="4" id="KW-0732">Signal</keyword>
<dbReference type="InterPro" id="IPR016071">
    <property type="entry name" value="Staphylococal_nuclease_OB-fold"/>
</dbReference>
<dbReference type="GO" id="GO:0016787">
    <property type="term" value="F:hydrolase activity"/>
    <property type="evidence" value="ECO:0007669"/>
    <property type="project" value="UniProtKB-KW"/>
</dbReference>
<dbReference type="Gene3D" id="2.40.50.90">
    <property type="match status" value="1"/>
</dbReference>
<dbReference type="EMBL" id="CP002056">
    <property type="protein sequence ID" value="ADI30330.1"/>
    <property type="molecule type" value="Genomic_DNA"/>
</dbReference>
<dbReference type="GO" id="GO:0005737">
    <property type="term" value="C:cytoplasm"/>
    <property type="evidence" value="ECO:0007669"/>
    <property type="project" value="TreeGrafter"/>
</dbReference>
<dbReference type="PANTHER" id="PTHR12302:SF3">
    <property type="entry name" value="SERINE_THREONINE-PROTEIN KINASE 31"/>
    <property type="match status" value="1"/>
</dbReference>
<evidence type="ECO:0000256" key="1">
    <source>
        <dbReference type="ARBA" id="ARBA00022722"/>
    </source>
</evidence>
<dbReference type="Pfam" id="PF00565">
    <property type="entry name" value="SNase"/>
    <property type="match status" value="1"/>
</dbReference>
<dbReference type="STRING" id="666681.M301_1958"/>
<evidence type="ECO:0000256" key="2">
    <source>
        <dbReference type="ARBA" id="ARBA00022759"/>
    </source>
</evidence>
<dbReference type="GO" id="GO:0004519">
    <property type="term" value="F:endonuclease activity"/>
    <property type="evidence" value="ECO:0007669"/>
    <property type="project" value="UniProtKB-KW"/>
</dbReference>
<evidence type="ECO:0000313" key="6">
    <source>
        <dbReference type="EMBL" id="ADI30330.1"/>
    </source>
</evidence>
<proteinExistence type="predicted"/>
<evidence type="ECO:0000256" key="4">
    <source>
        <dbReference type="SAM" id="SignalP"/>
    </source>
</evidence>
<dbReference type="SMART" id="SM00318">
    <property type="entry name" value="SNc"/>
    <property type="match status" value="1"/>
</dbReference>
<gene>
    <name evidence="6" type="ordered locus">M301_1958</name>
</gene>
<evidence type="ECO:0000256" key="3">
    <source>
        <dbReference type="ARBA" id="ARBA00022801"/>
    </source>
</evidence>
<dbReference type="AlphaFoldDB" id="D7DJW9"/>
<evidence type="ECO:0000313" key="7">
    <source>
        <dbReference type="Proteomes" id="UP000000383"/>
    </source>
</evidence>
<dbReference type="OrthoDB" id="9805504at2"/>
<sequence length="162" mass="18544" precursor="true">MISRICFTCICLCLSITTCLAEESTYTVTYVYDGDTVKLRSNDSQDEFKLRLSGIDAPERNQSYGLKSRRALMKLCKGENITVTARISGIDKYQRSLGKLECNGIDASYYLAEHGLAWFYAQYSSDTTIEKAAKIAHRHMLGLWADKKPVAPWNWRREHSHY</sequence>
<dbReference type="InterPro" id="IPR035437">
    <property type="entry name" value="SNase_OB-fold_sf"/>
</dbReference>
<protein>
    <submittedName>
        <fullName evidence="6">Nuclease (SNase domain protein)</fullName>
    </submittedName>
</protein>
<dbReference type="PROSITE" id="PS50830">
    <property type="entry name" value="TNASE_3"/>
    <property type="match status" value="1"/>
</dbReference>
<organism evidence="6 7">
    <name type="scientific">Methylotenera versatilis (strain 301)</name>
    <dbReference type="NCBI Taxonomy" id="666681"/>
    <lineage>
        <taxon>Bacteria</taxon>
        <taxon>Pseudomonadati</taxon>
        <taxon>Pseudomonadota</taxon>
        <taxon>Betaproteobacteria</taxon>
        <taxon>Nitrosomonadales</taxon>
        <taxon>Methylophilaceae</taxon>
        <taxon>Methylotenera</taxon>
    </lineage>
</organism>
<keyword evidence="3" id="KW-0378">Hydrolase</keyword>
<keyword evidence="7" id="KW-1185">Reference proteome</keyword>
<feature type="signal peptide" evidence="4">
    <location>
        <begin position="1"/>
        <end position="21"/>
    </location>
</feature>
<reference evidence="6 7" key="2">
    <citation type="journal article" date="2011" name="J. Bacteriol.">
        <title>Genomes of three methylotrophs from a single niche uncover genetic and metabolic divergence of Methylophilaceae.</title>
        <authorList>
            <person name="Lapidus A."/>
            <person name="Clum A."/>
            <person name="Labutti K."/>
            <person name="Kaluzhnaya M.G."/>
            <person name="Lim S."/>
            <person name="Beck D.A."/>
            <person name="Glavina Del Rio T."/>
            <person name="Nolan M."/>
            <person name="Mavromatis K."/>
            <person name="Huntemann M."/>
            <person name="Lucas S."/>
            <person name="Lidstrom M.E."/>
            <person name="Ivanova N."/>
            <person name="Chistoserdova L."/>
        </authorList>
    </citation>
    <scope>NUCLEOTIDE SEQUENCE [LARGE SCALE GENOMIC DNA]</scope>
    <source>
        <strain evidence="6 7">301</strain>
    </source>
</reference>
<dbReference type="HOGENOM" id="CLU_046484_7_0_4"/>
<reference evidence="7" key="1">
    <citation type="submission" date="2010-05" db="EMBL/GenBank/DDBJ databases">
        <title>Complete sequence of Methylotenera sp. 301.</title>
        <authorList>
            <person name="Lucas S."/>
            <person name="Copeland A."/>
            <person name="Lapidus A."/>
            <person name="Cheng J.-F."/>
            <person name="Bruce D."/>
            <person name="Goodwin L."/>
            <person name="Pitluck S."/>
            <person name="Clum A."/>
            <person name="Land M."/>
            <person name="Hauser L."/>
            <person name="Kyrpides N."/>
            <person name="Ivanova N."/>
            <person name="Chistoservova L."/>
            <person name="Kalyuzhnaya M."/>
            <person name="Woyke T."/>
        </authorList>
    </citation>
    <scope>NUCLEOTIDE SEQUENCE [LARGE SCALE GENOMIC DNA]</scope>
    <source>
        <strain evidence="7">301</strain>
    </source>
</reference>
<keyword evidence="1" id="KW-0540">Nuclease</keyword>
<evidence type="ECO:0000259" key="5">
    <source>
        <dbReference type="PROSITE" id="PS50830"/>
    </source>
</evidence>
<dbReference type="SUPFAM" id="SSF50199">
    <property type="entry name" value="Staphylococcal nuclease"/>
    <property type="match status" value="1"/>
</dbReference>
<accession>D7DJW9</accession>
<name>D7DJW9_METV0</name>
<feature type="domain" description="TNase-like" evidence="5">
    <location>
        <begin position="22"/>
        <end position="146"/>
    </location>
</feature>
<feature type="chain" id="PRO_5003094798" evidence="4">
    <location>
        <begin position="22"/>
        <end position="162"/>
    </location>
</feature>
<dbReference type="Proteomes" id="UP000000383">
    <property type="component" value="Chromosome"/>
</dbReference>
<dbReference type="RefSeq" id="WP_013148642.1">
    <property type="nucleotide sequence ID" value="NC_014207.1"/>
</dbReference>
<dbReference type="eggNOG" id="COG1525">
    <property type="taxonomic scope" value="Bacteria"/>
</dbReference>